<dbReference type="EMBL" id="SWLG01000008">
    <property type="protein sequence ID" value="TLS36876.1"/>
    <property type="molecule type" value="Genomic_DNA"/>
</dbReference>
<feature type="domain" description="STAS" evidence="2">
    <location>
        <begin position="163"/>
        <end position="274"/>
    </location>
</feature>
<dbReference type="CDD" id="cd07041">
    <property type="entry name" value="STAS_RsbR_RsbS_like"/>
    <property type="match status" value="1"/>
</dbReference>
<dbReference type="PROSITE" id="PS50801">
    <property type="entry name" value="STAS"/>
    <property type="match status" value="1"/>
</dbReference>
<evidence type="ECO:0000313" key="3">
    <source>
        <dbReference type="EMBL" id="TLS36876.1"/>
    </source>
</evidence>
<organism evidence="3 4">
    <name type="scientific">Exobacillus caeni</name>
    <dbReference type="NCBI Taxonomy" id="2574798"/>
    <lineage>
        <taxon>Bacteria</taxon>
        <taxon>Bacillati</taxon>
        <taxon>Bacillota</taxon>
        <taxon>Bacilli</taxon>
        <taxon>Bacillales</taxon>
        <taxon>Guptibacillaceae</taxon>
        <taxon>Exobacillus</taxon>
    </lineage>
</organism>
<evidence type="ECO:0000259" key="2">
    <source>
        <dbReference type="PROSITE" id="PS50801"/>
    </source>
</evidence>
<keyword evidence="1" id="KW-0597">Phosphoprotein</keyword>
<dbReference type="InterPro" id="IPR051932">
    <property type="entry name" value="Bact_StressResp_Reg"/>
</dbReference>
<dbReference type="PANTHER" id="PTHR33745:SF3">
    <property type="entry name" value="RSBT CO-ANTAGONIST PROTEIN RSBRC"/>
    <property type="match status" value="1"/>
</dbReference>
<dbReference type="SUPFAM" id="SSF52091">
    <property type="entry name" value="SpoIIaa-like"/>
    <property type="match status" value="1"/>
</dbReference>
<dbReference type="AlphaFoldDB" id="A0A5R9F3G5"/>
<dbReference type="InterPro" id="IPR002645">
    <property type="entry name" value="STAS_dom"/>
</dbReference>
<dbReference type="PANTHER" id="PTHR33745">
    <property type="entry name" value="RSBT ANTAGONIST PROTEIN RSBS-RELATED"/>
    <property type="match status" value="1"/>
</dbReference>
<name>A0A5R9F3G5_9BACL</name>
<dbReference type="RefSeq" id="WP_138127074.1">
    <property type="nucleotide sequence ID" value="NZ_SWLG01000008.1"/>
</dbReference>
<dbReference type="Gene3D" id="3.30.750.24">
    <property type="entry name" value="STAS domain"/>
    <property type="match status" value="1"/>
</dbReference>
<comment type="caution">
    <text evidence="3">The sequence shown here is derived from an EMBL/GenBank/DDBJ whole genome shotgun (WGS) entry which is preliminary data.</text>
</comment>
<dbReference type="InterPro" id="IPR036513">
    <property type="entry name" value="STAS_dom_sf"/>
</dbReference>
<dbReference type="Proteomes" id="UP000308230">
    <property type="component" value="Unassembled WGS sequence"/>
</dbReference>
<accession>A0A5R9F3G5</accession>
<evidence type="ECO:0000256" key="1">
    <source>
        <dbReference type="ARBA" id="ARBA00022553"/>
    </source>
</evidence>
<sequence>MHRNRELYAFLLDKAKRLTEEWYESLDKSDPEGVYASSDPEIIERLKEHNYEFHLHACKIFIEEKATFVKEFDEWILNLAADKEHLETPTHFIIREFINVREQYLSFLKEFVSENKVSRQKEEIYNQSIIDVFDIAILRFTEEKANYLNSQLESQKAVINELSSPVISLNNKTGLLPLVGEIDTYRAKTVLEKTLQQSSAKGLDHLFIDLSGVIMVDTMVAHQLFQLIDTLKLLGITTTLSGIRPEIAQTAVQLGLNFENISTTATLSQAIILKTN</sequence>
<dbReference type="OrthoDB" id="9800154at2"/>
<keyword evidence="4" id="KW-1185">Reference proteome</keyword>
<dbReference type="Pfam" id="PF01740">
    <property type="entry name" value="STAS"/>
    <property type="match status" value="1"/>
</dbReference>
<evidence type="ECO:0000313" key="4">
    <source>
        <dbReference type="Proteomes" id="UP000308230"/>
    </source>
</evidence>
<gene>
    <name evidence="3" type="ORF">FCL54_13045</name>
</gene>
<protein>
    <submittedName>
        <fullName evidence="3">STAS domain-containing protein</fullName>
    </submittedName>
</protein>
<reference evidence="3 4" key="1">
    <citation type="submission" date="2019-04" db="EMBL/GenBank/DDBJ databases">
        <title>Bacillus caeni sp. nov., a bacterium isolated from mangrove sediment.</title>
        <authorList>
            <person name="Huang H."/>
            <person name="Mo K."/>
            <person name="Hu Y."/>
        </authorList>
    </citation>
    <scope>NUCLEOTIDE SEQUENCE [LARGE SCALE GENOMIC DNA]</scope>
    <source>
        <strain evidence="3 4">HB172195</strain>
    </source>
</reference>
<proteinExistence type="predicted"/>